<reference evidence="1 2" key="1">
    <citation type="journal article" date="2019" name="Int. J. Syst. Evol. Microbiol.">
        <title>The Global Catalogue of Microorganisms (GCM) 10K type strain sequencing project: providing services to taxonomists for standard genome sequencing and annotation.</title>
        <authorList>
            <consortium name="The Broad Institute Genomics Platform"/>
            <consortium name="The Broad Institute Genome Sequencing Center for Infectious Disease"/>
            <person name="Wu L."/>
            <person name="Ma J."/>
        </authorList>
    </citation>
    <scope>NUCLEOTIDE SEQUENCE [LARGE SCALE GENOMIC DNA]</scope>
    <source>
        <strain evidence="1 2">JCM 14559</strain>
    </source>
</reference>
<organism evidence="1 2">
    <name type="scientific">Kitasatospora saccharophila</name>
    <dbReference type="NCBI Taxonomy" id="407973"/>
    <lineage>
        <taxon>Bacteria</taxon>
        <taxon>Bacillati</taxon>
        <taxon>Actinomycetota</taxon>
        <taxon>Actinomycetes</taxon>
        <taxon>Kitasatosporales</taxon>
        <taxon>Streptomycetaceae</taxon>
        <taxon>Kitasatospora</taxon>
    </lineage>
</organism>
<proteinExistence type="predicted"/>
<protein>
    <submittedName>
        <fullName evidence="1">Uncharacterized protein</fullName>
    </submittedName>
</protein>
<dbReference type="Proteomes" id="UP001500897">
    <property type="component" value="Unassembled WGS sequence"/>
</dbReference>
<keyword evidence="2" id="KW-1185">Reference proteome</keyword>
<evidence type="ECO:0000313" key="2">
    <source>
        <dbReference type="Proteomes" id="UP001500897"/>
    </source>
</evidence>
<dbReference type="RefSeq" id="WP_380274764.1">
    <property type="nucleotide sequence ID" value="NZ_JBHTGA010000001.1"/>
</dbReference>
<sequence>MVTSGRSIRLDEVRRSPAYGGVPEGYPCRRVNDRSVENLRGALTRYYPSIPAHLVEPVREHPEGGHEGWMGPEERLPLVRRVGLFSSRSIKRGPACFSRLAVAWYQLGPELTDLAGAVPGLVGLPRDELAEDCEY</sequence>
<evidence type="ECO:0000313" key="1">
    <source>
        <dbReference type="EMBL" id="GAA2099170.1"/>
    </source>
</evidence>
<comment type="caution">
    <text evidence="1">The sequence shown here is derived from an EMBL/GenBank/DDBJ whole genome shotgun (WGS) entry which is preliminary data.</text>
</comment>
<accession>A0ABN2WVP9</accession>
<dbReference type="EMBL" id="BAAANS010000018">
    <property type="protein sequence ID" value="GAA2099170.1"/>
    <property type="molecule type" value="Genomic_DNA"/>
</dbReference>
<gene>
    <name evidence="1" type="ORF">GCM10009759_30780</name>
</gene>
<name>A0ABN2WVP9_9ACTN</name>